<name>A0A2A9P016_9AGAR</name>
<feature type="region of interest" description="Disordered" evidence="1">
    <location>
        <begin position="300"/>
        <end position="319"/>
    </location>
</feature>
<feature type="region of interest" description="Disordered" evidence="1">
    <location>
        <begin position="613"/>
        <end position="634"/>
    </location>
</feature>
<feature type="compositionally biased region" description="Polar residues" evidence="1">
    <location>
        <begin position="338"/>
        <end position="348"/>
    </location>
</feature>
<evidence type="ECO:0000256" key="1">
    <source>
        <dbReference type="SAM" id="MobiDB-lite"/>
    </source>
</evidence>
<dbReference type="Proteomes" id="UP000242287">
    <property type="component" value="Unassembled WGS sequence"/>
</dbReference>
<dbReference type="AlphaFoldDB" id="A0A2A9P016"/>
<feature type="transmembrane region" description="Helical" evidence="2">
    <location>
        <begin position="167"/>
        <end position="187"/>
    </location>
</feature>
<reference evidence="3 4" key="1">
    <citation type="submission" date="2014-02" db="EMBL/GenBank/DDBJ databases">
        <title>Transposable element dynamics among asymbiotic and ectomycorrhizal Amanita fungi.</title>
        <authorList>
            <consortium name="DOE Joint Genome Institute"/>
            <person name="Hess J."/>
            <person name="Skrede I."/>
            <person name="Wolfe B."/>
            <person name="LaButti K."/>
            <person name="Ohm R.A."/>
            <person name="Grigoriev I.V."/>
            <person name="Pringle A."/>
        </authorList>
    </citation>
    <scope>NUCLEOTIDE SEQUENCE [LARGE SCALE GENOMIC DNA]</scope>
    <source>
        <strain evidence="3 4">SKay4041</strain>
    </source>
</reference>
<keyword evidence="2" id="KW-0472">Membrane</keyword>
<keyword evidence="4" id="KW-1185">Reference proteome</keyword>
<gene>
    <name evidence="3" type="ORF">AMATHDRAFT_1268</name>
</gene>
<evidence type="ECO:0000313" key="3">
    <source>
        <dbReference type="EMBL" id="PFH53632.1"/>
    </source>
</evidence>
<evidence type="ECO:0000256" key="2">
    <source>
        <dbReference type="SAM" id="Phobius"/>
    </source>
</evidence>
<feature type="region of interest" description="Disordered" evidence="1">
    <location>
        <begin position="1"/>
        <end position="20"/>
    </location>
</feature>
<dbReference type="EMBL" id="KZ301973">
    <property type="protein sequence ID" value="PFH53632.1"/>
    <property type="molecule type" value="Genomic_DNA"/>
</dbReference>
<evidence type="ECO:0000313" key="4">
    <source>
        <dbReference type="Proteomes" id="UP000242287"/>
    </source>
</evidence>
<keyword evidence="2" id="KW-0812">Transmembrane</keyword>
<organism evidence="3 4">
    <name type="scientific">Amanita thiersii Skay4041</name>
    <dbReference type="NCBI Taxonomy" id="703135"/>
    <lineage>
        <taxon>Eukaryota</taxon>
        <taxon>Fungi</taxon>
        <taxon>Dikarya</taxon>
        <taxon>Basidiomycota</taxon>
        <taxon>Agaricomycotina</taxon>
        <taxon>Agaricomycetes</taxon>
        <taxon>Agaricomycetidae</taxon>
        <taxon>Agaricales</taxon>
        <taxon>Pluteineae</taxon>
        <taxon>Amanitaceae</taxon>
        <taxon>Amanita</taxon>
    </lineage>
</organism>
<sequence>MGFTRLKVSHKSPHLNRRDPSNACSQGGFIYPTLGLSLDALKPLNITWDTSCLSVENIDIILSAPGNDKPLLQGWKSVKFSTGYRVVDLLPRKWNSTQSQQLQLSLYESDKPSFLSPLPAGPVFTATYTPPADGSVPPQADMSLEHDGNSNTIKSSTNKSIGPGKTAAAVLIPILLIILGIVAYIAVQRRRGKEKRKRWSEALDKHMSIISSDWKSMSAAGAQAAIRNSIAVNARNSSFSFGAIRPNSMAQESSVAPDMTQIRRPGTGLRNAALANSVATGERVSRVSFADTTRVSRVSFAADPRPSTESRRTVGSTRASRAYHNTYLPPVPSLPPAYNSTSTKISSSDDVDASLSPRQTVGPLTLTPEDIRARIQGGKVGKDEDGIDEVLPALSMMRTGSRLSANPFANSAAGSSIGSTPIEEEDEYLIPSVGAASRSGIITMPEPTHFPASASPAPSFPLPMLPHSGADVPPSNPMTPPNRIAALPGSDAVMSPDAMLRAYAERKASSRPTSANGHRGLEKQPSFSNNGFVGGFAISLSKKGRKKEKEAKLNNITVSSPMPISGMSIVYPIDESSEATMSGSMDSIHGIAKSTTHHARTDSVGVGAYGGAKYAIGDDDDEQGDIGRAYGGTE</sequence>
<dbReference type="OrthoDB" id="3363836at2759"/>
<feature type="region of interest" description="Disordered" evidence="1">
    <location>
        <begin position="325"/>
        <end position="363"/>
    </location>
</feature>
<proteinExistence type="predicted"/>
<dbReference type="STRING" id="703135.A0A2A9P016"/>
<protein>
    <submittedName>
        <fullName evidence="3">Uncharacterized protein</fullName>
    </submittedName>
</protein>
<keyword evidence="2" id="KW-1133">Transmembrane helix</keyword>
<feature type="region of interest" description="Disordered" evidence="1">
    <location>
        <begin position="507"/>
        <end position="526"/>
    </location>
</feature>
<accession>A0A2A9P016</accession>